<dbReference type="GO" id="GO:0046513">
    <property type="term" value="P:ceramide biosynthetic process"/>
    <property type="evidence" value="ECO:0007669"/>
    <property type="project" value="TreeGrafter"/>
</dbReference>
<evidence type="ECO:0000256" key="7">
    <source>
        <dbReference type="ARBA" id="ARBA00023098"/>
    </source>
</evidence>
<keyword evidence="8 9" id="KW-0472">Membrane</keyword>
<dbReference type="Pfam" id="PF08557">
    <property type="entry name" value="Lipid_DES"/>
    <property type="match status" value="2"/>
</dbReference>
<comment type="subcellular location">
    <subcellularLocation>
        <location evidence="1">Membrane</location>
        <topology evidence="1">Multi-pass membrane protein</topology>
    </subcellularLocation>
</comment>
<feature type="transmembrane region" description="Helical" evidence="9">
    <location>
        <begin position="386"/>
        <end position="405"/>
    </location>
</feature>
<feature type="transmembrane region" description="Helical" evidence="9">
    <location>
        <begin position="42"/>
        <end position="61"/>
    </location>
</feature>
<evidence type="ECO:0000256" key="3">
    <source>
        <dbReference type="ARBA" id="ARBA00012021"/>
    </source>
</evidence>
<feature type="transmembrane region" description="Helical" evidence="9">
    <location>
        <begin position="68"/>
        <end position="87"/>
    </location>
</feature>
<feature type="domain" description="Sphingolipid delta4-desaturase N-terminal" evidence="10">
    <location>
        <begin position="5"/>
        <end position="43"/>
    </location>
</feature>
<sequence>MGGTISRTDFEWSYTAEPHATRRKEILAKYPEIKNLMGSDPLFKYQIFLLMLVQFTLAYVIRDASWTTLFLSAYFIGAIPAHGLIVGVHDISHNIPFGNSRPLHNRLFGILANLPTGIPSSIAFKKYHILHHRYMGVDEVDPDLPTAFETRVFCNTISKFFWVILQPALYALRPQFTNPMVPSFLEILNIVVQLIFDYVVVHCWGLKSLVFMVASAILGTGLHPLAGHFIAEHYMFERGHETYSYYGPGNLLTFNVGYHNEHHDFPSIPGSKLPLVKKIASEYYDNLPYHTSWTKVIWDFITDPSIGPFTRRTRQSSLTMGGTTSRNDFEWSYTAEPHATRRKEILAKYPEIKNLMGSDPLFKYQIFLLILVQLPLAYVIRDVSWTTLFLSGYFIGAIPAHGLIVGVHDISHNIPFGNSRPLHNRLFGILANLPTGIPSSIAFKNYHILHHRYMGVDEVDPDLPTAFETRVFCNTISKFFWVILQPALYALRPQFTNPMVPSFLEILNIVVQLIFDYVVVHCWGLKSLVFMVASAILGTGLHPLAGHFIAEHYMFERGHETYSYYGPGNLLTFNVGYHNEHHDFPSIPGSKLPLVKKIASEYYDNLPYHTSWTKVMWDFITDPNIGPYARVKRPQATKTIHS</sequence>
<protein>
    <recommendedName>
        <fullName evidence="3">sphingolipid 4-desaturase</fullName>
        <ecNumber evidence="3">1.14.19.17</ecNumber>
    </recommendedName>
</protein>
<feature type="transmembrane region" description="Helical" evidence="9">
    <location>
        <begin position="529"/>
        <end position="550"/>
    </location>
</feature>
<dbReference type="Proteomes" id="UP001249851">
    <property type="component" value="Unassembled WGS sequence"/>
</dbReference>
<dbReference type="InterPro" id="IPR011388">
    <property type="entry name" value="DES1/DES2"/>
</dbReference>
<evidence type="ECO:0000256" key="6">
    <source>
        <dbReference type="ARBA" id="ARBA00023002"/>
    </source>
</evidence>
<dbReference type="PANTHER" id="PTHR12879:SF8">
    <property type="entry name" value="SPHINGOLIPID DELTA(4)-DESATURASE DES1"/>
    <property type="match status" value="1"/>
</dbReference>
<dbReference type="InterPro" id="IPR005804">
    <property type="entry name" value="FA_desaturase_dom"/>
</dbReference>
<evidence type="ECO:0000256" key="4">
    <source>
        <dbReference type="ARBA" id="ARBA00022692"/>
    </source>
</evidence>
<dbReference type="Pfam" id="PF00487">
    <property type="entry name" value="FA_desaturase"/>
    <property type="match status" value="2"/>
</dbReference>
<organism evidence="11 12">
    <name type="scientific">Acropora cervicornis</name>
    <name type="common">Staghorn coral</name>
    <dbReference type="NCBI Taxonomy" id="6130"/>
    <lineage>
        <taxon>Eukaryota</taxon>
        <taxon>Metazoa</taxon>
        <taxon>Cnidaria</taxon>
        <taxon>Anthozoa</taxon>
        <taxon>Hexacorallia</taxon>
        <taxon>Scleractinia</taxon>
        <taxon>Astrocoeniina</taxon>
        <taxon>Acroporidae</taxon>
        <taxon>Acropora</taxon>
    </lineage>
</organism>
<name>A0AAD9PXR5_ACRCE</name>
<evidence type="ECO:0000313" key="12">
    <source>
        <dbReference type="Proteomes" id="UP001249851"/>
    </source>
</evidence>
<evidence type="ECO:0000313" key="11">
    <source>
        <dbReference type="EMBL" id="KAK2550824.1"/>
    </source>
</evidence>
<dbReference type="SMART" id="SM01269">
    <property type="entry name" value="Lipid_DES"/>
    <property type="match status" value="2"/>
</dbReference>
<reference evidence="11" key="2">
    <citation type="journal article" date="2023" name="Science">
        <title>Genomic signatures of disease resistance in endangered staghorn corals.</title>
        <authorList>
            <person name="Vollmer S.V."/>
            <person name="Selwyn J.D."/>
            <person name="Despard B.A."/>
            <person name="Roesel C.L."/>
        </authorList>
    </citation>
    <scope>NUCLEOTIDE SEQUENCE</scope>
    <source>
        <strain evidence="11">K2</strain>
    </source>
</reference>
<keyword evidence="7" id="KW-0443">Lipid metabolism</keyword>
<dbReference type="GO" id="GO:0042284">
    <property type="term" value="F:sphingolipid delta-4 desaturase activity"/>
    <property type="evidence" value="ECO:0007669"/>
    <property type="project" value="UniProtKB-EC"/>
</dbReference>
<keyword evidence="6" id="KW-0560">Oxidoreductase</keyword>
<proteinExistence type="inferred from homology"/>
<dbReference type="GO" id="GO:0016020">
    <property type="term" value="C:membrane"/>
    <property type="evidence" value="ECO:0007669"/>
    <property type="project" value="UniProtKB-SubCell"/>
</dbReference>
<reference evidence="11" key="1">
    <citation type="journal article" date="2023" name="G3 (Bethesda)">
        <title>Whole genome assembly and annotation of the endangered Caribbean coral Acropora cervicornis.</title>
        <authorList>
            <person name="Selwyn J.D."/>
            <person name="Vollmer S.V."/>
        </authorList>
    </citation>
    <scope>NUCLEOTIDE SEQUENCE</scope>
    <source>
        <strain evidence="11">K2</strain>
    </source>
</reference>
<dbReference type="AlphaFoldDB" id="A0AAD9PXR5"/>
<accession>A0AAD9PXR5</accession>
<evidence type="ECO:0000256" key="9">
    <source>
        <dbReference type="SAM" id="Phobius"/>
    </source>
</evidence>
<keyword evidence="5 9" id="KW-1133">Transmembrane helix</keyword>
<evidence type="ECO:0000256" key="8">
    <source>
        <dbReference type="ARBA" id="ARBA00023136"/>
    </source>
</evidence>
<evidence type="ECO:0000259" key="10">
    <source>
        <dbReference type="SMART" id="SM01269"/>
    </source>
</evidence>
<comment type="similarity">
    <text evidence="2">Belongs to the fatty acid desaturase type 1 family. DEGS subfamily.</text>
</comment>
<dbReference type="CDD" id="cd03508">
    <property type="entry name" value="Delta4-sphingolipid-FADS-like"/>
    <property type="match status" value="2"/>
</dbReference>
<dbReference type="EC" id="1.14.19.17" evidence="3"/>
<comment type="caution">
    <text evidence="11">The sequence shown here is derived from an EMBL/GenBank/DDBJ whole genome shotgun (WGS) entry which is preliminary data.</text>
</comment>
<evidence type="ECO:0000256" key="1">
    <source>
        <dbReference type="ARBA" id="ARBA00004141"/>
    </source>
</evidence>
<evidence type="ECO:0000256" key="2">
    <source>
        <dbReference type="ARBA" id="ARBA00006146"/>
    </source>
</evidence>
<gene>
    <name evidence="11" type="ORF">P5673_028507</name>
</gene>
<feature type="transmembrane region" description="Helical" evidence="9">
    <location>
        <begin position="503"/>
        <end position="523"/>
    </location>
</feature>
<keyword evidence="4 9" id="KW-0812">Transmembrane</keyword>
<dbReference type="InterPro" id="IPR013866">
    <property type="entry name" value="Sphingolipid_d4-desaturase_N"/>
</dbReference>
<feature type="domain" description="Sphingolipid delta4-desaturase N-terminal" evidence="10">
    <location>
        <begin position="324"/>
        <end position="362"/>
    </location>
</feature>
<keyword evidence="12" id="KW-1185">Reference proteome</keyword>
<evidence type="ECO:0000256" key="5">
    <source>
        <dbReference type="ARBA" id="ARBA00022989"/>
    </source>
</evidence>
<dbReference type="PANTHER" id="PTHR12879">
    <property type="entry name" value="SPHINGOLIPID DELTA 4 DESATURASE/C-4 HYDROXYLASE PROTEIN DES2"/>
    <property type="match status" value="1"/>
</dbReference>
<feature type="transmembrane region" description="Helical" evidence="9">
    <location>
        <begin position="361"/>
        <end position="380"/>
    </location>
</feature>
<dbReference type="EMBL" id="JARQWQ010000106">
    <property type="protein sequence ID" value="KAK2550824.1"/>
    <property type="molecule type" value="Genomic_DNA"/>
</dbReference>